<evidence type="ECO:0000313" key="3">
    <source>
        <dbReference type="EMBL" id="MDP1027860.1"/>
    </source>
</evidence>
<dbReference type="InterPro" id="IPR038157">
    <property type="entry name" value="FeoA_core_dom"/>
</dbReference>
<keyword evidence="1" id="KW-0408">Iron</keyword>
<protein>
    <submittedName>
        <fullName evidence="3">FeoA family protein</fullName>
    </submittedName>
</protein>
<feature type="domain" description="Ferrous iron transporter FeoA-like" evidence="2">
    <location>
        <begin position="6"/>
        <end position="82"/>
    </location>
</feature>
<evidence type="ECO:0000256" key="1">
    <source>
        <dbReference type="ARBA" id="ARBA00023004"/>
    </source>
</evidence>
<organism evidence="3 4">
    <name type="scientific">Sphingomonas aurea</name>
    <dbReference type="NCBI Taxonomy" id="3063994"/>
    <lineage>
        <taxon>Bacteria</taxon>
        <taxon>Pseudomonadati</taxon>
        <taxon>Pseudomonadota</taxon>
        <taxon>Alphaproteobacteria</taxon>
        <taxon>Sphingomonadales</taxon>
        <taxon>Sphingomonadaceae</taxon>
        <taxon>Sphingomonas</taxon>
    </lineage>
</organism>
<proteinExistence type="predicted"/>
<dbReference type="Gene3D" id="2.30.30.90">
    <property type="match status" value="1"/>
</dbReference>
<dbReference type="SMART" id="SM00899">
    <property type="entry name" value="FeoA"/>
    <property type="match status" value="1"/>
</dbReference>
<name>A0ABT9ELX2_9SPHN</name>
<reference evidence="3 4" key="1">
    <citation type="submission" date="2023-07" db="EMBL/GenBank/DDBJ databases">
        <authorList>
            <person name="Kim M.K."/>
        </authorList>
    </citation>
    <scope>NUCLEOTIDE SEQUENCE [LARGE SCALE GENOMIC DNA]</scope>
    <source>
        <strain evidence="3 4">KR1UV-12</strain>
    </source>
</reference>
<accession>A0ABT9ELX2</accession>
<dbReference type="SUPFAM" id="SSF50037">
    <property type="entry name" value="C-terminal domain of transcriptional repressors"/>
    <property type="match status" value="1"/>
</dbReference>
<evidence type="ECO:0000259" key="2">
    <source>
        <dbReference type="SMART" id="SM00899"/>
    </source>
</evidence>
<sequence length="84" mass="9198">MATMIDSLVTFPRHQRATVASIDWDRLAVPEARRLRELGFDEGVGVEVLHRARLGSGPIACRIGRMTVALRRTVAAAISVSVRS</sequence>
<evidence type="ECO:0000313" key="4">
    <source>
        <dbReference type="Proteomes" id="UP001230685"/>
    </source>
</evidence>
<comment type="caution">
    <text evidence="3">The sequence shown here is derived from an EMBL/GenBank/DDBJ whole genome shotgun (WGS) entry which is preliminary data.</text>
</comment>
<dbReference type="InterPro" id="IPR008988">
    <property type="entry name" value="Transcriptional_repressor_C"/>
</dbReference>
<dbReference type="Proteomes" id="UP001230685">
    <property type="component" value="Unassembled WGS sequence"/>
</dbReference>
<dbReference type="EMBL" id="JAUUDS010000005">
    <property type="protein sequence ID" value="MDP1027860.1"/>
    <property type="molecule type" value="Genomic_DNA"/>
</dbReference>
<keyword evidence="4" id="KW-1185">Reference proteome</keyword>
<dbReference type="RefSeq" id="WP_305173565.1">
    <property type="nucleotide sequence ID" value="NZ_JAUUDS010000005.1"/>
</dbReference>
<dbReference type="Pfam" id="PF04023">
    <property type="entry name" value="FeoA"/>
    <property type="match status" value="1"/>
</dbReference>
<dbReference type="InterPro" id="IPR007167">
    <property type="entry name" value="Fe-transptr_FeoA-like"/>
</dbReference>
<gene>
    <name evidence="3" type="ORF">Q5H91_11590</name>
</gene>